<feature type="domain" description="GTP-eEF1A C-terminal" evidence="6">
    <location>
        <begin position="1"/>
        <end position="74"/>
    </location>
</feature>
<dbReference type="InterPro" id="IPR009001">
    <property type="entry name" value="Transl_elong_EF1A/Init_IF2_C"/>
</dbReference>
<reference evidence="7" key="2">
    <citation type="submission" date="2021-01" db="EMBL/GenBank/DDBJ databases">
        <authorList>
            <person name="Schikora-Tamarit M.A."/>
        </authorList>
    </citation>
    <scope>NUCLEOTIDE SEQUENCE</scope>
    <source>
        <strain evidence="7">CBS2887</strain>
    </source>
</reference>
<sequence length="95" mass="10345">AHIACKFDTLIEKIDRRTGKSIEDSPKFVKSGDAAIVKLVPTKPLCVEAFTEYPPLGRFAVRDMRQTVAVGVIKSVEKSDKAGKVTKAAQKASKK</sequence>
<dbReference type="FunFam" id="2.40.30.10:FF:000005">
    <property type="entry name" value="Elongation factor 1-alpha"/>
    <property type="match status" value="1"/>
</dbReference>
<evidence type="ECO:0000313" key="8">
    <source>
        <dbReference type="Proteomes" id="UP000774326"/>
    </source>
</evidence>
<dbReference type="PANTHER" id="PTHR44830">
    <property type="entry name" value="ELONGATION FACTOR 1 ALPHA"/>
    <property type="match status" value="1"/>
</dbReference>
<gene>
    <name evidence="7" type="ORF">WICPIJ_002150</name>
</gene>
<dbReference type="Gene3D" id="2.40.30.10">
    <property type="entry name" value="Translation factors"/>
    <property type="match status" value="1"/>
</dbReference>
<dbReference type="InterPro" id="IPR054696">
    <property type="entry name" value="GTP-eEF1A_C"/>
</dbReference>
<evidence type="ECO:0000256" key="4">
    <source>
        <dbReference type="ARBA" id="ARBA00022917"/>
    </source>
</evidence>
<proteinExistence type="inferred from homology"/>
<dbReference type="AlphaFoldDB" id="A0A9P8TPX3"/>
<protein>
    <recommendedName>
        <fullName evidence="6">GTP-eEF1A C-terminal domain-containing protein</fullName>
    </recommendedName>
</protein>
<dbReference type="OrthoDB" id="3969558at2759"/>
<accession>A0A9P8TPX3</accession>
<evidence type="ECO:0000256" key="5">
    <source>
        <dbReference type="ARBA" id="ARBA00023134"/>
    </source>
</evidence>
<name>A0A9P8TPX3_WICPI</name>
<dbReference type="CDD" id="cd03705">
    <property type="entry name" value="EF1_alpha_III"/>
    <property type="match status" value="1"/>
</dbReference>
<dbReference type="Proteomes" id="UP000774326">
    <property type="component" value="Unassembled WGS sequence"/>
</dbReference>
<evidence type="ECO:0000259" key="6">
    <source>
        <dbReference type="Pfam" id="PF22594"/>
    </source>
</evidence>
<keyword evidence="4" id="KW-0648">Protein biosynthesis</keyword>
<reference evidence="7" key="1">
    <citation type="journal article" date="2021" name="Open Biol.">
        <title>Shared evolutionary footprints suggest mitochondrial oxidative damage underlies multiple complex I losses in fungi.</title>
        <authorList>
            <person name="Schikora-Tamarit M.A."/>
            <person name="Marcet-Houben M."/>
            <person name="Nosek J."/>
            <person name="Gabaldon T."/>
        </authorList>
    </citation>
    <scope>NUCLEOTIDE SEQUENCE</scope>
    <source>
        <strain evidence="7">CBS2887</strain>
    </source>
</reference>
<keyword evidence="3" id="KW-0251">Elongation factor</keyword>
<comment type="similarity">
    <text evidence="1">Belongs to the TRAFAC class translation factor GTPase superfamily. Classic translation factor GTPase family. EF-Tu/EF-1A subfamily.</text>
</comment>
<evidence type="ECO:0000256" key="2">
    <source>
        <dbReference type="ARBA" id="ARBA00022741"/>
    </source>
</evidence>
<dbReference type="PANTHER" id="PTHR44830:SF1">
    <property type="entry name" value="TR-TYPE G DOMAIN-CONTAINING PROTEIN"/>
    <property type="match status" value="1"/>
</dbReference>
<dbReference type="Pfam" id="PF22594">
    <property type="entry name" value="GTP-eEF1A_C"/>
    <property type="match status" value="1"/>
</dbReference>
<evidence type="ECO:0000256" key="1">
    <source>
        <dbReference type="ARBA" id="ARBA00007249"/>
    </source>
</evidence>
<organism evidence="7 8">
    <name type="scientific">Wickerhamomyces pijperi</name>
    <name type="common">Yeast</name>
    <name type="synonym">Pichia pijperi</name>
    <dbReference type="NCBI Taxonomy" id="599730"/>
    <lineage>
        <taxon>Eukaryota</taxon>
        <taxon>Fungi</taxon>
        <taxon>Dikarya</taxon>
        <taxon>Ascomycota</taxon>
        <taxon>Saccharomycotina</taxon>
        <taxon>Saccharomycetes</taxon>
        <taxon>Phaffomycetales</taxon>
        <taxon>Wickerhamomycetaceae</taxon>
        <taxon>Wickerhamomyces</taxon>
    </lineage>
</organism>
<dbReference type="GO" id="GO:0005525">
    <property type="term" value="F:GTP binding"/>
    <property type="evidence" value="ECO:0007669"/>
    <property type="project" value="UniProtKB-KW"/>
</dbReference>
<comment type="caution">
    <text evidence="7">The sequence shown here is derived from an EMBL/GenBank/DDBJ whole genome shotgun (WGS) entry which is preliminary data.</text>
</comment>
<keyword evidence="2" id="KW-0547">Nucleotide-binding</keyword>
<evidence type="ECO:0000256" key="3">
    <source>
        <dbReference type="ARBA" id="ARBA00022768"/>
    </source>
</evidence>
<dbReference type="GO" id="GO:0003746">
    <property type="term" value="F:translation elongation factor activity"/>
    <property type="evidence" value="ECO:0007669"/>
    <property type="project" value="UniProtKB-KW"/>
</dbReference>
<dbReference type="SUPFAM" id="SSF50465">
    <property type="entry name" value="EF-Tu/eEF-1alpha/eIF2-gamma C-terminal domain"/>
    <property type="match status" value="1"/>
</dbReference>
<feature type="non-terminal residue" evidence="7">
    <location>
        <position position="1"/>
    </location>
</feature>
<evidence type="ECO:0000313" key="7">
    <source>
        <dbReference type="EMBL" id="KAH3686866.1"/>
    </source>
</evidence>
<keyword evidence="5" id="KW-0342">GTP-binding</keyword>
<keyword evidence="8" id="KW-1185">Reference proteome</keyword>
<dbReference type="EMBL" id="JAEUBG010001162">
    <property type="protein sequence ID" value="KAH3686866.1"/>
    <property type="molecule type" value="Genomic_DNA"/>
</dbReference>